<dbReference type="STRING" id="286115.A0A507C3K0"/>
<dbReference type="AlphaFoldDB" id="A0A507C3K0"/>
<protein>
    <submittedName>
        <fullName evidence="1">Uncharacterized protein</fullName>
    </submittedName>
</protein>
<proteinExistence type="predicted"/>
<sequence length="447" mass="48534">MGLVDVEIFFNPTSSFTAGAAMTAAEAAKSQSTVILHPFVALRLLSASVTMSSTRYIFALLIIALITGSSSADDEEVNCRVMIPKNPLSANGLATPHQVFGDGCKMSELPSFVECTIFNTKSFELSVYNPLVIDKGTEPAASPVVPHLGKCDVVGCWFGTNANSITLVNPDDDDKALEKANCVNGLGDSIFGQFAACNAQVFFAAVKKAGRHVKVPPLGTGRNGKTCYTTRSFEVVDQDQSDNVIASYLLLPNNQTAQATKTNKARFNDSVEISNGSDELLLDKFLRPALGCEQIVADDLTDPGSKKSSLALQEIQARKYQNNPIALVPSFDPMVTIDGALSRQKMNLYRANVFQPQDRTRSLRKYNRFYCEHMLAETAHSILEDKPYTQKFISPSNAVAVNLFTFLIQRFAAAFGQELNCTGLLNIDPPIVPVSQNGVTIDGVFNF</sequence>
<reference evidence="1 2" key="1">
    <citation type="journal article" date="2019" name="Sci. Rep.">
        <title>Comparative genomics of chytrid fungi reveal insights into the obligate biotrophic and pathogenic lifestyle of Synchytrium endobioticum.</title>
        <authorList>
            <person name="van de Vossenberg B.T.L.H."/>
            <person name="Warris S."/>
            <person name="Nguyen H.D.T."/>
            <person name="van Gent-Pelzer M.P.E."/>
            <person name="Joly D.L."/>
            <person name="van de Geest H.C."/>
            <person name="Bonants P.J.M."/>
            <person name="Smith D.S."/>
            <person name="Levesque C.A."/>
            <person name="van der Lee T.A.J."/>
        </authorList>
    </citation>
    <scope>NUCLEOTIDE SEQUENCE [LARGE SCALE GENOMIC DNA]</scope>
    <source>
        <strain evidence="1 2">MB42</strain>
    </source>
</reference>
<accession>A0A507C3K0</accession>
<organism evidence="1 2">
    <name type="scientific">Synchytrium endobioticum</name>
    <dbReference type="NCBI Taxonomy" id="286115"/>
    <lineage>
        <taxon>Eukaryota</taxon>
        <taxon>Fungi</taxon>
        <taxon>Fungi incertae sedis</taxon>
        <taxon>Chytridiomycota</taxon>
        <taxon>Chytridiomycota incertae sedis</taxon>
        <taxon>Chytridiomycetes</taxon>
        <taxon>Synchytriales</taxon>
        <taxon>Synchytriaceae</taxon>
        <taxon>Synchytrium</taxon>
    </lineage>
</organism>
<dbReference type="VEuPathDB" id="FungiDB:SeMB42_g07107"/>
<comment type="caution">
    <text evidence="1">The sequence shown here is derived from an EMBL/GenBank/DDBJ whole genome shotgun (WGS) entry which is preliminary data.</text>
</comment>
<gene>
    <name evidence="1" type="ORF">SeMB42_g07107</name>
</gene>
<dbReference type="Proteomes" id="UP000317494">
    <property type="component" value="Unassembled WGS sequence"/>
</dbReference>
<dbReference type="EMBL" id="QEAN01000459">
    <property type="protein sequence ID" value="TPX36100.1"/>
    <property type="molecule type" value="Genomic_DNA"/>
</dbReference>
<name>A0A507C3K0_9FUNG</name>
<evidence type="ECO:0000313" key="2">
    <source>
        <dbReference type="Proteomes" id="UP000317494"/>
    </source>
</evidence>
<evidence type="ECO:0000313" key="1">
    <source>
        <dbReference type="EMBL" id="TPX36100.1"/>
    </source>
</evidence>
<keyword evidence="2" id="KW-1185">Reference proteome</keyword>